<feature type="domain" description="FAD-binding FR-type" evidence="3">
    <location>
        <begin position="3"/>
        <end position="101"/>
    </location>
</feature>
<sequence length="342" mass="37420">MGQRMIQATVQKIWTLSPQVRGLKIKPSTALKFVPGQYMLIRSAGGVSRHYSIARAHQLTGSLEFHIKLWPNGNFSDQVLSYLREGDKLEISRPCGAFFFPDGNDPIIMLATGTGIAPFHAMLERHLSSSGHRQINLYWGVRSRNDCYLAEQLKTWRALYPSFQSQCVVSSLGMGHIQDLAVNEQLNPGNTIVLACGSGAMINDAYRVFVQESTKPVKAFFSDIFNAAEDSSEVPPKLDNTLPTVSLNIDGQELTVSSGGTLINALRSSAQPILSVCGGKASCGTCLVEIDRKWVEKLPKASKKEERLLAILPNVTSASRLACQIDLTTNLNGLTLCIHDTV</sequence>
<dbReference type="PROSITE" id="PS51085">
    <property type="entry name" value="2FE2S_FER_2"/>
    <property type="match status" value="1"/>
</dbReference>
<dbReference type="Gene3D" id="3.10.20.30">
    <property type="match status" value="1"/>
</dbReference>
<keyword evidence="5" id="KW-1185">Reference proteome</keyword>
<dbReference type="InterPro" id="IPR001433">
    <property type="entry name" value="OxRdtase_FAD/NAD-bd"/>
</dbReference>
<dbReference type="SUPFAM" id="SSF63380">
    <property type="entry name" value="Riboflavin synthase domain-like"/>
    <property type="match status" value="1"/>
</dbReference>
<dbReference type="SUPFAM" id="SSF54292">
    <property type="entry name" value="2Fe-2S ferredoxin-like"/>
    <property type="match status" value="1"/>
</dbReference>
<dbReference type="InterPro" id="IPR017927">
    <property type="entry name" value="FAD-bd_FR_type"/>
</dbReference>
<dbReference type="Gene3D" id="3.40.50.80">
    <property type="entry name" value="Nucleotide-binding domain of ferredoxin-NADP reductase (FNR) module"/>
    <property type="match status" value="1"/>
</dbReference>
<name>A0ABS5ZZ78_9PROT</name>
<reference evidence="4 5" key="1">
    <citation type="journal article" date="2021" name="ISME J.">
        <title>Genomic evolution of the class Acidithiobacillia: deep-branching Proteobacteria living in extreme acidic conditions.</title>
        <authorList>
            <person name="Moya-Beltran A."/>
            <person name="Beard S."/>
            <person name="Rojas-Villalobos C."/>
            <person name="Issotta F."/>
            <person name="Gallardo Y."/>
            <person name="Ulloa R."/>
            <person name="Giaveno A."/>
            <person name="Degli Esposti M."/>
            <person name="Johnson D.B."/>
            <person name="Quatrini R."/>
        </authorList>
    </citation>
    <scope>NUCLEOTIDE SEQUENCE [LARGE SCALE GENOMIC DNA]</scope>
    <source>
        <strain evidence="4 5">RW2</strain>
    </source>
</reference>
<dbReference type="SUPFAM" id="SSF52343">
    <property type="entry name" value="Ferredoxin reductase-like, C-terminal NADP-linked domain"/>
    <property type="match status" value="1"/>
</dbReference>
<accession>A0ABS5ZZ78</accession>
<dbReference type="InterPro" id="IPR001709">
    <property type="entry name" value="Flavoprot_Pyr_Nucl_cyt_Rdtase"/>
</dbReference>
<evidence type="ECO:0000256" key="1">
    <source>
        <dbReference type="ARBA" id="ARBA00034078"/>
    </source>
</evidence>
<dbReference type="Gene3D" id="2.40.30.10">
    <property type="entry name" value="Translation factors"/>
    <property type="match status" value="1"/>
</dbReference>
<dbReference type="PANTHER" id="PTHR47354:SF5">
    <property type="entry name" value="PROTEIN RFBI"/>
    <property type="match status" value="1"/>
</dbReference>
<organism evidence="4 5">
    <name type="scientific">Acidithiobacillus sulfurivorans</name>
    <dbReference type="NCBI Taxonomy" id="1958756"/>
    <lineage>
        <taxon>Bacteria</taxon>
        <taxon>Pseudomonadati</taxon>
        <taxon>Pseudomonadota</taxon>
        <taxon>Acidithiobacillia</taxon>
        <taxon>Acidithiobacillales</taxon>
        <taxon>Acidithiobacillaceae</taxon>
        <taxon>Acidithiobacillus</taxon>
    </lineage>
</organism>
<dbReference type="PROSITE" id="PS51384">
    <property type="entry name" value="FAD_FR"/>
    <property type="match status" value="1"/>
</dbReference>
<dbReference type="InterPro" id="IPR036010">
    <property type="entry name" value="2Fe-2S_ferredoxin-like_sf"/>
</dbReference>
<dbReference type="RefSeq" id="WP_215883851.1">
    <property type="nucleotide sequence ID" value="NZ_JAAOMP010000096.1"/>
</dbReference>
<comment type="caution">
    <text evidence="4">The sequence shown here is derived from an EMBL/GenBank/DDBJ whole genome shotgun (WGS) entry which is preliminary data.</text>
</comment>
<dbReference type="PRINTS" id="PR00410">
    <property type="entry name" value="PHEHYDRXLASE"/>
</dbReference>
<proteinExistence type="predicted"/>
<comment type="cofactor">
    <cofactor evidence="1">
        <name>[2Fe-2S] cluster</name>
        <dbReference type="ChEBI" id="CHEBI:190135"/>
    </cofactor>
</comment>
<dbReference type="InterPro" id="IPR017938">
    <property type="entry name" value="Riboflavin_synthase-like_b-brl"/>
</dbReference>
<dbReference type="InterPro" id="IPR039261">
    <property type="entry name" value="FNR_nucleotide-bd"/>
</dbReference>
<protein>
    <submittedName>
        <fullName evidence="4">2Fe-2S iron-sulfur cluster binding domain-containing protein</fullName>
    </submittedName>
</protein>
<dbReference type="InterPro" id="IPR050415">
    <property type="entry name" value="MRET"/>
</dbReference>
<feature type="domain" description="2Fe-2S ferredoxin-type" evidence="2">
    <location>
        <begin position="243"/>
        <end position="342"/>
    </location>
</feature>
<evidence type="ECO:0000259" key="3">
    <source>
        <dbReference type="PROSITE" id="PS51384"/>
    </source>
</evidence>
<evidence type="ECO:0000313" key="4">
    <source>
        <dbReference type="EMBL" id="MBU2760216.1"/>
    </source>
</evidence>
<dbReference type="Pfam" id="PF00175">
    <property type="entry name" value="NAD_binding_1"/>
    <property type="match status" value="1"/>
</dbReference>
<dbReference type="InterPro" id="IPR012675">
    <property type="entry name" value="Beta-grasp_dom_sf"/>
</dbReference>
<dbReference type="Proteomes" id="UP000755654">
    <property type="component" value="Unassembled WGS sequence"/>
</dbReference>
<dbReference type="InterPro" id="IPR008333">
    <property type="entry name" value="Cbr1-like_FAD-bd_dom"/>
</dbReference>
<dbReference type="PANTHER" id="PTHR47354">
    <property type="entry name" value="NADH OXIDOREDUCTASE HCR"/>
    <property type="match status" value="1"/>
</dbReference>
<dbReference type="EMBL" id="JAAOMP010000096">
    <property type="protein sequence ID" value="MBU2760216.1"/>
    <property type="molecule type" value="Genomic_DNA"/>
</dbReference>
<evidence type="ECO:0000259" key="2">
    <source>
        <dbReference type="PROSITE" id="PS51085"/>
    </source>
</evidence>
<dbReference type="Pfam" id="PF00111">
    <property type="entry name" value="Fer2"/>
    <property type="match status" value="1"/>
</dbReference>
<dbReference type="InterPro" id="IPR001041">
    <property type="entry name" value="2Fe-2S_ferredoxin-type"/>
</dbReference>
<gene>
    <name evidence="4" type="ORF">HAP95_08650</name>
</gene>
<evidence type="ECO:0000313" key="5">
    <source>
        <dbReference type="Proteomes" id="UP000755654"/>
    </source>
</evidence>
<dbReference type="PRINTS" id="PR00371">
    <property type="entry name" value="FPNCR"/>
</dbReference>
<dbReference type="Pfam" id="PF00970">
    <property type="entry name" value="FAD_binding_6"/>
    <property type="match status" value="1"/>
</dbReference>
<dbReference type="CDD" id="cd00207">
    <property type="entry name" value="fer2"/>
    <property type="match status" value="1"/>
</dbReference>